<dbReference type="FunFam" id="1.20.1110.10:FF:000015">
    <property type="entry name" value="Sodium ion P-type ATPase"/>
    <property type="match status" value="1"/>
</dbReference>
<keyword evidence="9" id="KW-0067">ATP-binding</keyword>
<feature type="transmembrane region" description="Helical" evidence="23">
    <location>
        <begin position="843"/>
        <end position="864"/>
    </location>
</feature>
<dbReference type="InterPro" id="IPR023298">
    <property type="entry name" value="ATPase_P-typ_TM_dom_sf"/>
</dbReference>
<dbReference type="GO" id="GO:0016887">
    <property type="term" value="F:ATP hydrolysis activity"/>
    <property type="evidence" value="ECO:0007669"/>
    <property type="project" value="InterPro"/>
</dbReference>
<keyword evidence="4" id="KW-1003">Cell membrane</keyword>
<protein>
    <recommendedName>
        <fullName evidence="19">P-type Na(+) transporter</fullName>
        <ecNumber evidence="19">7.2.2.3</ecNumber>
    </recommendedName>
</protein>
<evidence type="ECO:0000256" key="9">
    <source>
        <dbReference type="ARBA" id="ARBA00022840"/>
    </source>
</evidence>
<dbReference type="NCBIfam" id="TIGR01523">
    <property type="entry name" value="ATPase-IID_K-Na"/>
    <property type="match status" value="1"/>
</dbReference>
<keyword evidence="15" id="KW-0406">Ion transport</keyword>
<feature type="transmembrane region" description="Helical" evidence="23">
    <location>
        <begin position="323"/>
        <end position="348"/>
    </location>
</feature>
<dbReference type="NCBIfam" id="TIGR01494">
    <property type="entry name" value="ATPase_P-type"/>
    <property type="match status" value="2"/>
</dbReference>
<dbReference type="InterPro" id="IPR059000">
    <property type="entry name" value="ATPase_P-type_domA"/>
</dbReference>
<dbReference type="InterPro" id="IPR006414">
    <property type="entry name" value="P-type_ATPase_IID"/>
</dbReference>
<dbReference type="GO" id="GO:0046872">
    <property type="term" value="F:metal ion binding"/>
    <property type="evidence" value="ECO:0007669"/>
    <property type="project" value="UniProtKB-KW"/>
</dbReference>
<name>A0AAN6ZIE3_9PEZI</name>
<dbReference type="Proteomes" id="UP001302676">
    <property type="component" value="Unassembled WGS sequence"/>
</dbReference>
<dbReference type="GeneID" id="87821393"/>
<dbReference type="Pfam" id="PF00689">
    <property type="entry name" value="Cation_ATPase_C"/>
    <property type="match status" value="1"/>
</dbReference>
<evidence type="ECO:0000256" key="17">
    <source>
        <dbReference type="ARBA" id="ARBA00023201"/>
    </source>
</evidence>
<feature type="region of interest" description="Disordered" evidence="22">
    <location>
        <begin position="1124"/>
        <end position="1149"/>
    </location>
</feature>
<evidence type="ECO:0000256" key="13">
    <source>
        <dbReference type="ARBA" id="ARBA00022989"/>
    </source>
</evidence>
<keyword evidence="14" id="KW-0915">Sodium</keyword>
<gene>
    <name evidence="25" type="ORF">C8A04DRAFT_39972</name>
</gene>
<dbReference type="EC" id="7.2.2.3" evidence="19"/>
<dbReference type="SUPFAM" id="SSF81660">
    <property type="entry name" value="Metal cation-transporting ATPase, ATP-binding domain N"/>
    <property type="match status" value="1"/>
</dbReference>
<keyword evidence="26" id="KW-1185">Reference proteome</keyword>
<dbReference type="InterPro" id="IPR023214">
    <property type="entry name" value="HAD_sf"/>
</dbReference>
<proteinExistence type="inferred from homology"/>
<evidence type="ECO:0000256" key="15">
    <source>
        <dbReference type="ARBA" id="ARBA00023065"/>
    </source>
</evidence>
<keyword evidence="8" id="KW-0547">Nucleotide-binding</keyword>
<dbReference type="InterPro" id="IPR008250">
    <property type="entry name" value="ATPase_P-typ_transduc_dom_A_sf"/>
</dbReference>
<dbReference type="SUPFAM" id="SSF56784">
    <property type="entry name" value="HAD-like"/>
    <property type="match status" value="1"/>
</dbReference>
<evidence type="ECO:0000256" key="14">
    <source>
        <dbReference type="ARBA" id="ARBA00023053"/>
    </source>
</evidence>
<feature type="region of interest" description="Disordered" evidence="22">
    <location>
        <begin position="628"/>
        <end position="661"/>
    </location>
</feature>
<reference evidence="25" key="1">
    <citation type="journal article" date="2023" name="Mol. Phylogenet. Evol.">
        <title>Genome-scale phylogeny and comparative genomics of the fungal order Sordariales.</title>
        <authorList>
            <person name="Hensen N."/>
            <person name="Bonometti L."/>
            <person name="Westerberg I."/>
            <person name="Brannstrom I.O."/>
            <person name="Guillou S."/>
            <person name="Cros-Aarteil S."/>
            <person name="Calhoun S."/>
            <person name="Haridas S."/>
            <person name="Kuo A."/>
            <person name="Mondo S."/>
            <person name="Pangilinan J."/>
            <person name="Riley R."/>
            <person name="LaButti K."/>
            <person name="Andreopoulos B."/>
            <person name="Lipzen A."/>
            <person name="Chen C."/>
            <person name="Yan M."/>
            <person name="Daum C."/>
            <person name="Ng V."/>
            <person name="Clum A."/>
            <person name="Steindorff A."/>
            <person name="Ohm R.A."/>
            <person name="Martin F."/>
            <person name="Silar P."/>
            <person name="Natvig D.O."/>
            <person name="Lalanne C."/>
            <person name="Gautier V."/>
            <person name="Ament-Velasquez S.L."/>
            <person name="Kruys A."/>
            <person name="Hutchinson M.I."/>
            <person name="Powell A.J."/>
            <person name="Barry K."/>
            <person name="Miller A.N."/>
            <person name="Grigoriev I.V."/>
            <person name="Debuchy R."/>
            <person name="Gladieux P."/>
            <person name="Hiltunen Thoren M."/>
            <person name="Johannesson H."/>
        </authorList>
    </citation>
    <scope>NUCLEOTIDE SEQUENCE</scope>
    <source>
        <strain evidence="25">CBS 141.50</strain>
    </source>
</reference>
<feature type="compositionally biased region" description="Polar residues" evidence="22">
    <location>
        <begin position="630"/>
        <end position="644"/>
    </location>
</feature>
<dbReference type="SUPFAM" id="SSF81653">
    <property type="entry name" value="Calcium ATPase, transduction domain A"/>
    <property type="match status" value="1"/>
</dbReference>
<feature type="transmembrane region" description="Helical" evidence="23">
    <location>
        <begin position="968"/>
        <end position="989"/>
    </location>
</feature>
<dbReference type="InterPro" id="IPR001757">
    <property type="entry name" value="P_typ_ATPase"/>
</dbReference>
<dbReference type="GO" id="GO:0006813">
    <property type="term" value="P:potassium ion transport"/>
    <property type="evidence" value="ECO:0007669"/>
    <property type="project" value="UniProtKB-KW"/>
</dbReference>
<reference evidence="25" key="2">
    <citation type="submission" date="2023-05" db="EMBL/GenBank/DDBJ databases">
        <authorList>
            <consortium name="Lawrence Berkeley National Laboratory"/>
            <person name="Steindorff A."/>
            <person name="Hensen N."/>
            <person name="Bonometti L."/>
            <person name="Westerberg I."/>
            <person name="Brannstrom I.O."/>
            <person name="Guillou S."/>
            <person name="Cros-Aarteil S."/>
            <person name="Calhoun S."/>
            <person name="Haridas S."/>
            <person name="Kuo A."/>
            <person name="Mondo S."/>
            <person name="Pangilinan J."/>
            <person name="Riley R."/>
            <person name="Labutti K."/>
            <person name="Andreopoulos B."/>
            <person name="Lipzen A."/>
            <person name="Chen C."/>
            <person name="Yanf M."/>
            <person name="Daum C."/>
            <person name="Ng V."/>
            <person name="Clum A."/>
            <person name="Ohm R."/>
            <person name="Martin F."/>
            <person name="Silar P."/>
            <person name="Natvig D."/>
            <person name="Lalanne C."/>
            <person name="Gautier V."/>
            <person name="Ament-Velasquez S.L."/>
            <person name="Kruys A."/>
            <person name="Hutchinson M.I."/>
            <person name="Powell A.J."/>
            <person name="Barry K."/>
            <person name="Miller A.N."/>
            <person name="Grigoriev I.V."/>
            <person name="Debuchy R."/>
            <person name="Gladieux P."/>
            <person name="Thoren M.H."/>
            <person name="Johannesson H."/>
        </authorList>
    </citation>
    <scope>NUCLEOTIDE SEQUENCE</scope>
    <source>
        <strain evidence="25">CBS 141.50</strain>
    </source>
</reference>
<keyword evidence="3" id="KW-0813">Transport</keyword>
<evidence type="ECO:0000256" key="12">
    <source>
        <dbReference type="ARBA" id="ARBA00022967"/>
    </source>
</evidence>
<feature type="transmembrane region" description="Helical" evidence="23">
    <location>
        <begin position="1050"/>
        <end position="1070"/>
    </location>
</feature>
<dbReference type="SUPFAM" id="SSF81665">
    <property type="entry name" value="Calcium ATPase, transmembrane domain M"/>
    <property type="match status" value="1"/>
</dbReference>
<dbReference type="InterPro" id="IPR018303">
    <property type="entry name" value="ATPase_P-typ_P_site"/>
</dbReference>
<dbReference type="FunFam" id="1.20.1110.10:FF:000020">
    <property type="entry name" value="Sodium ion P-type ATPase"/>
    <property type="match status" value="1"/>
</dbReference>
<evidence type="ECO:0000256" key="6">
    <source>
        <dbReference type="ARBA" id="ARBA00022692"/>
    </source>
</evidence>
<evidence type="ECO:0000313" key="26">
    <source>
        <dbReference type="Proteomes" id="UP001302676"/>
    </source>
</evidence>
<evidence type="ECO:0000256" key="22">
    <source>
        <dbReference type="SAM" id="MobiDB-lite"/>
    </source>
</evidence>
<dbReference type="InterPro" id="IPR004014">
    <property type="entry name" value="ATPase_P-typ_cation-transptr_N"/>
</dbReference>
<evidence type="ECO:0000256" key="19">
    <source>
        <dbReference type="ARBA" id="ARBA00035029"/>
    </source>
</evidence>
<dbReference type="Gene3D" id="3.40.1110.10">
    <property type="entry name" value="Calcium-transporting ATPase, cytoplasmic domain N"/>
    <property type="match status" value="1"/>
</dbReference>
<keyword evidence="10" id="KW-0460">Magnesium</keyword>
<feature type="transmembrane region" description="Helical" evidence="23">
    <location>
        <begin position="293"/>
        <end position="311"/>
    </location>
</feature>
<comment type="cofactor">
    <cofactor evidence="1">
        <name>Mg(2+)</name>
        <dbReference type="ChEBI" id="CHEBI:18420"/>
    </cofactor>
</comment>
<dbReference type="PROSITE" id="PS00154">
    <property type="entry name" value="ATPASE_E1_E2"/>
    <property type="match status" value="1"/>
</dbReference>
<feature type="transmembrane region" description="Helical" evidence="23">
    <location>
        <begin position="1018"/>
        <end position="1038"/>
    </location>
</feature>
<comment type="similarity">
    <text evidence="18">Belongs to the cation transport ATPase (P-type) (TC 3.A.3) family. Type IID subfamily.</text>
</comment>
<evidence type="ECO:0000256" key="8">
    <source>
        <dbReference type="ARBA" id="ARBA00022741"/>
    </source>
</evidence>
<comment type="catalytic activity">
    <reaction evidence="21">
        <text>Na(+)(in) + ATP + H2O = Na(+)(out) + ADP + phosphate + H(+)</text>
        <dbReference type="Rhea" id="RHEA:14633"/>
        <dbReference type="ChEBI" id="CHEBI:15377"/>
        <dbReference type="ChEBI" id="CHEBI:15378"/>
        <dbReference type="ChEBI" id="CHEBI:29101"/>
        <dbReference type="ChEBI" id="CHEBI:30616"/>
        <dbReference type="ChEBI" id="CHEBI:43474"/>
        <dbReference type="ChEBI" id="CHEBI:456216"/>
        <dbReference type="EC" id="7.2.2.3"/>
    </reaction>
    <physiologicalReaction direction="left-to-right" evidence="21">
        <dbReference type="Rhea" id="RHEA:14634"/>
    </physiologicalReaction>
</comment>
<keyword evidence="11" id="KW-0630">Potassium</keyword>
<dbReference type="SFLD" id="SFLDG00002">
    <property type="entry name" value="C1.7:_P-type_atpase_like"/>
    <property type="match status" value="1"/>
</dbReference>
<keyword evidence="6 23" id="KW-0812">Transmembrane</keyword>
<dbReference type="InterPro" id="IPR006068">
    <property type="entry name" value="ATPase_P-typ_cation-transptr_C"/>
</dbReference>
<dbReference type="GO" id="GO:0005524">
    <property type="term" value="F:ATP binding"/>
    <property type="evidence" value="ECO:0007669"/>
    <property type="project" value="UniProtKB-KW"/>
</dbReference>
<keyword evidence="12" id="KW-1278">Translocase</keyword>
<comment type="caution">
    <text evidence="25">The sequence shown here is derived from an EMBL/GenBank/DDBJ whole genome shotgun (WGS) entry which is preliminary data.</text>
</comment>
<dbReference type="Gene3D" id="3.40.50.1000">
    <property type="entry name" value="HAD superfamily/HAD-like"/>
    <property type="match status" value="1"/>
</dbReference>
<feature type="compositionally biased region" description="Basic and acidic residues" evidence="22">
    <location>
        <begin position="436"/>
        <end position="448"/>
    </location>
</feature>
<dbReference type="FunFam" id="3.40.50.1000:FF:000001">
    <property type="entry name" value="Phospholipid-transporting ATPase IC"/>
    <property type="match status" value="1"/>
</dbReference>
<evidence type="ECO:0000313" key="25">
    <source>
        <dbReference type="EMBL" id="KAK4140375.1"/>
    </source>
</evidence>
<dbReference type="GO" id="GO:0008554">
    <property type="term" value="F:P-type sodium transporter activity"/>
    <property type="evidence" value="ECO:0007669"/>
    <property type="project" value="UniProtKB-EC"/>
</dbReference>
<feature type="transmembrane region" description="Helical" evidence="23">
    <location>
        <begin position="916"/>
        <end position="948"/>
    </location>
</feature>
<keyword evidence="17" id="KW-0739">Sodium transport</keyword>
<evidence type="ECO:0000259" key="24">
    <source>
        <dbReference type="SMART" id="SM00831"/>
    </source>
</evidence>
<dbReference type="SFLD" id="SFLDF00027">
    <property type="entry name" value="p-type_atpase"/>
    <property type="match status" value="1"/>
</dbReference>
<evidence type="ECO:0000256" key="23">
    <source>
        <dbReference type="SAM" id="Phobius"/>
    </source>
</evidence>
<dbReference type="InterPro" id="IPR023299">
    <property type="entry name" value="ATPase_P-typ_cyto_dom_N"/>
</dbReference>
<feature type="transmembrane region" description="Helical" evidence="23">
    <location>
        <begin position="870"/>
        <end position="895"/>
    </location>
</feature>
<organism evidence="25 26">
    <name type="scientific">Dichotomopilus funicola</name>
    <dbReference type="NCBI Taxonomy" id="1934379"/>
    <lineage>
        <taxon>Eukaryota</taxon>
        <taxon>Fungi</taxon>
        <taxon>Dikarya</taxon>
        <taxon>Ascomycota</taxon>
        <taxon>Pezizomycotina</taxon>
        <taxon>Sordariomycetes</taxon>
        <taxon>Sordariomycetidae</taxon>
        <taxon>Sordariales</taxon>
        <taxon>Chaetomiaceae</taxon>
        <taxon>Dichotomopilus</taxon>
    </lineage>
</organism>
<dbReference type="FunFam" id="3.40.50.1000:FF:000047">
    <property type="entry name" value="Sodium P-type ATPase"/>
    <property type="match status" value="1"/>
</dbReference>
<dbReference type="Gene3D" id="2.70.150.10">
    <property type="entry name" value="Calcium-transporting ATPase, cytoplasmic transduction domain A"/>
    <property type="match status" value="1"/>
</dbReference>
<dbReference type="SMART" id="SM00831">
    <property type="entry name" value="Cation_ATPase_N"/>
    <property type="match status" value="1"/>
</dbReference>
<dbReference type="EMBL" id="MU853633">
    <property type="protein sequence ID" value="KAK4140375.1"/>
    <property type="molecule type" value="Genomic_DNA"/>
</dbReference>
<evidence type="ECO:0000256" key="4">
    <source>
        <dbReference type="ARBA" id="ARBA00022475"/>
    </source>
</evidence>
<evidence type="ECO:0000256" key="7">
    <source>
        <dbReference type="ARBA" id="ARBA00022723"/>
    </source>
</evidence>
<dbReference type="Pfam" id="PF00690">
    <property type="entry name" value="Cation_ATPase_N"/>
    <property type="match status" value="1"/>
</dbReference>
<feature type="domain" description="Cation-transporting P-type ATPase N-terminal" evidence="24">
    <location>
        <begin position="8"/>
        <end position="82"/>
    </location>
</feature>
<dbReference type="RefSeq" id="XP_062633746.1">
    <property type="nucleotide sequence ID" value="XM_062784780.1"/>
</dbReference>
<dbReference type="Pfam" id="PF00122">
    <property type="entry name" value="E1-E2_ATPase"/>
    <property type="match status" value="1"/>
</dbReference>
<evidence type="ECO:0000256" key="20">
    <source>
        <dbReference type="ARBA" id="ARBA00048599"/>
    </source>
</evidence>
<dbReference type="InterPro" id="IPR036412">
    <property type="entry name" value="HAD-like_sf"/>
</dbReference>
<evidence type="ECO:0000256" key="11">
    <source>
        <dbReference type="ARBA" id="ARBA00022958"/>
    </source>
</evidence>
<evidence type="ECO:0000256" key="16">
    <source>
        <dbReference type="ARBA" id="ARBA00023136"/>
    </source>
</evidence>
<dbReference type="Pfam" id="PF08282">
    <property type="entry name" value="Hydrolase_3"/>
    <property type="match status" value="1"/>
</dbReference>
<dbReference type="Gene3D" id="1.20.1110.10">
    <property type="entry name" value="Calcium-transporting ATPase, transmembrane domain"/>
    <property type="match status" value="2"/>
</dbReference>
<feature type="region of interest" description="Disordered" evidence="22">
    <location>
        <begin position="403"/>
        <end position="464"/>
    </location>
</feature>
<dbReference type="Pfam" id="PF13246">
    <property type="entry name" value="Cation_ATPase"/>
    <property type="match status" value="1"/>
</dbReference>
<accession>A0AAN6ZIE3</accession>
<keyword evidence="5" id="KW-0633">Potassium transport</keyword>
<dbReference type="AlphaFoldDB" id="A0AAN6ZIE3"/>
<evidence type="ECO:0000256" key="18">
    <source>
        <dbReference type="ARBA" id="ARBA00035017"/>
    </source>
</evidence>
<dbReference type="SFLD" id="SFLDS00003">
    <property type="entry name" value="Haloacid_Dehalogenase"/>
    <property type="match status" value="1"/>
</dbReference>
<comment type="subcellular location">
    <subcellularLocation>
        <location evidence="2">Cell membrane</location>
        <topology evidence="2">Multi-pass membrane protein</topology>
    </subcellularLocation>
</comment>
<dbReference type="InterPro" id="IPR044492">
    <property type="entry name" value="P_typ_ATPase_HD_dom"/>
</dbReference>
<dbReference type="PRINTS" id="PR00119">
    <property type="entry name" value="CATATPASE"/>
</dbReference>
<feature type="transmembrane region" description="Helical" evidence="23">
    <location>
        <begin position="87"/>
        <end position="105"/>
    </location>
</feature>
<evidence type="ECO:0000256" key="2">
    <source>
        <dbReference type="ARBA" id="ARBA00004651"/>
    </source>
</evidence>
<keyword evidence="7" id="KW-0479">Metal-binding</keyword>
<evidence type="ECO:0000256" key="10">
    <source>
        <dbReference type="ARBA" id="ARBA00022842"/>
    </source>
</evidence>
<feature type="transmembrane region" description="Helical" evidence="23">
    <location>
        <begin position="62"/>
        <end position="81"/>
    </location>
</feature>
<sequence>MAAEFPRHPFLLSVDEVAQAAGTDVDKGLTSARAAELQQQYPRNELDVGGSIAWYTIFIRQLCNAMILVLFFAMALSFGVADYIEGGVLAAVIVLNVSIGFYQEYGAEKKMDALRALSSPSASVLRDGKTIVIPNAEVIPGDVVNLKMGDTVPADIRLFEAMNLNCDESSLTGEAIPVEKQTNNDITIPGTDTRVTSEDEIGIADRINMAYATTIVRKGRGRGIVVATGMQTEVGKIAASTSKKRRKAGRSMNWKKYGKTQPIKGAVRRTYDFFGKFLGLTEGTPLQIKLAKLAYLLFFCALLLAVVVFGVNKFVQPLPKEVVIYAISTGIAIIPESLVAVLTISMVVATTVMRKANVVVRDLSALEALGGVTNICSDKTGTLTQGAMIVKKVWLPPSSILTVSGSTDPSDPYKGKVSDEPQQSDNNNNNSDEEASSSKKRDFDEERTTQAIRFDGVPDEKLHPKRPSAEIAAPLTPELRLFLLSAALCNLATVRYDDGEGAWKTTGEPTEIALQVFAHRYDRNKRAVEALGWKQVAEFPFDSTIKRMSVVYDVPEGNDAGLDAGSGVIFTKGAVERVLDLCAHVGTGENQQPMTAEMKEKILAQMTNFASLGQRVLAVAYRPLKEKYTPSGQQQLGDTNSSASPDEKNDNNDNPPEDAARASVEQDLVLLGLAGIYDPPRRETSPSIFECSKAGIKVHMLTGDHAETAKAIAMEVGILPPNLGVLPASVADTVVMKATDFDRMAESEIDALEELPLVIARCAPETKSRMVEALRRRNAFMAMTGDGVNDAPSLSRADVGIAMGTGSDVAKSAAKIVLTDDKFNSIVAAIKEGRRMFENIQKFVLHLLSSNVGEVILLIAGLGFQDQTGFSVFPISPLEILWINMVTSSFPAFGLGREKASAQVMRKPPHDKRRGVFTNQILVDMMVYGLLMGTCTLMTFVIVVYGRYGGALGHDCNRVYSDSCIPVFRARAAVFAELTWLILLSAWEFKDIRRSMFRLNPEDPSRFPLFKDLYNNRFLFWAVAIGLVSVFPTVYIPYLNHDVFKHTAISWEWGVVVGMTVVYVLGIEAWKYVKRRFHLLDDHKVVQGSWSQGEEGARKFYKSAGLGHLKQWLSAGRSMSIGRSESRSRAHSAGPLTPATTQQTTQQGAFQQEIPNGRLVYRSNINSTKVASV</sequence>
<keyword evidence="13 23" id="KW-1133">Transmembrane helix</keyword>
<evidence type="ECO:0000256" key="3">
    <source>
        <dbReference type="ARBA" id="ARBA00022448"/>
    </source>
</evidence>
<evidence type="ECO:0000256" key="21">
    <source>
        <dbReference type="ARBA" id="ARBA00049499"/>
    </source>
</evidence>
<evidence type="ECO:0000256" key="1">
    <source>
        <dbReference type="ARBA" id="ARBA00001946"/>
    </source>
</evidence>
<comment type="catalytic activity">
    <reaction evidence="20">
        <text>K(+)(in) + ATP + H2O = K(+)(out) + ADP + phosphate + H(+)</text>
        <dbReference type="Rhea" id="RHEA:75815"/>
        <dbReference type="ChEBI" id="CHEBI:15377"/>
        <dbReference type="ChEBI" id="CHEBI:15378"/>
        <dbReference type="ChEBI" id="CHEBI:29103"/>
        <dbReference type="ChEBI" id="CHEBI:30616"/>
        <dbReference type="ChEBI" id="CHEBI:43474"/>
        <dbReference type="ChEBI" id="CHEBI:456216"/>
    </reaction>
</comment>
<evidence type="ECO:0000256" key="5">
    <source>
        <dbReference type="ARBA" id="ARBA00022538"/>
    </source>
</evidence>
<dbReference type="GO" id="GO:0005886">
    <property type="term" value="C:plasma membrane"/>
    <property type="evidence" value="ECO:0007669"/>
    <property type="project" value="UniProtKB-SubCell"/>
</dbReference>
<keyword evidence="16 23" id="KW-0472">Membrane</keyword>
<dbReference type="PANTHER" id="PTHR42861">
    <property type="entry name" value="CALCIUM-TRANSPORTING ATPASE"/>
    <property type="match status" value="1"/>
</dbReference>